<reference evidence="3" key="1">
    <citation type="submission" date="2024-07" db="EMBL/GenBank/DDBJ databases">
        <title>Two chromosome-level genome assemblies of Korean endemic species Abeliophyllum distichum and Forsythia ovata (Oleaceae).</title>
        <authorList>
            <person name="Jang H."/>
        </authorList>
    </citation>
    <scope>NUCLEOTIDE SEQUENCE [LARGE SCALE GENOMIC DNA]</scope>
</reference>
<sequence>MPTALSKESSLFKKKVTVTPLIGGRRDSQLLTLIRLIAVPQKEGQPHPRAEGEKSQSKEETDSTRDKAGNDDPPTAVTTTVARASSLLTSYLSSPWAWSQMKLNTPRQNGSFRIYYRGRAGKRNESVDSLDRDMETKQGMLNSNKKECHLENLNFPPSTQLTYSIDLTDRLTKERNPT</sequence>
<organism evidence="2 3">
    <name type="scientific">Forsythia ovata</name>
    <dbReference type="NCBI Taxonomy" id="205694"/>
    <lineage>
        <taxon>Eukaryota</taxon>
        <taxon>Viridiplantae</taxon>
        <taxon>Streptophyta</taxon>
        <taxon>Embryophyta</taxon>
        <taxon>Tracheophyta</taxon>
        <taxon>Spermatophyta</taxon>
        <taxon>Magnoliopsida</taxon>
        <taxon>eudicotyledons</taxon>
        <taxon>Gunneridae</taxon>
        <taxon>Pentapetalae</taxon>
        <taxon>asterids</taxon>
        <taxon>lamiids</taxon>
        <taxon>Lamiales</taxon>
        <taxon>Oleaceae</taxon>
        <taxon>Forsythieae</taxon>
        <taxon>Forsythia</taxon>
    </lineage>
</organism>
<evidence type="ECO:0000313" key="2">
    <source>
        <dbReference type="EMBL" id="KAL2457061.1"/>
    </source>
</evidence>
<dbReference type="AlphaFoldDB" id="A0ABD1P2U5"/>
<dbReference type="EMBL" id="JBFOLJ010000045">
    <property type="protein sequence ID" value="KAL2457061.1"/>
    <property type="molecule type" value="Genomic_DNA"/>
</dbReference>
<gene>
    <name evidence="2" type="ORF">Fot_56472</name>
</gene>
<feature type="region of interest" description="Disordered" evidence="1">
    <location>
        <begin position="38"/>
        <end position="77"/>
    </location>
</feature>
<accession>A0ABD1P2U5</accession>
<name>A0ABD1P2U5_9LAMI</name>
<evidence type="ECO:0000256" key="1">
    <source>
        <dbReference type="SAM" id="MobiDB-lite"/>
    </source>
</evidence>
<proteinExistence type="predicted"/>
<protein>
    <submittedName>
        <fullName evidence="2">Uncharacterized protein</fullName>
    </submittedName>
</protein>
<evidence type="ECO:0000313" key="3">
    <source>
        <dbReference type="Proteomes" id="UP001604277"/>
    </source>
</evidence>
<feature type="compositionally biased region" description="Basic and acidic residues" evidence="1">
    <location>
        <begin position="44"/>
        <end position="70"/>
    </location>
</feature>
<dbReference type="Proteomes" id="UP001604277">
    <property type="component" value="Unassembled WGS sequence"/>
</dbReference>
<comment type="caution">
    <text evidence="2">The sequence shown here is derived from an EMBL/GenBank/DDBJ whole genome shotgun (WGS) entry which is preliminary data.</text>
</comment>
<keyword evidence="3" id="KW-1185">Reference proteome</keyword>